<name>A0A812QYK3_SYMPI</name>
<sequence>MMDGILPHLPSQILEEPRDDGHPMQKDATLVSTPRLWHQTTSDSDGELPDPNRVGPPRRRRPKQQQALLSKWLREKGFSEDVTEPHQQGCRFWTRKEVQYPVHVAAAEGNLELLRSMLLARADARQRTSRGRTALEIAVGCNNMFGSHDGVIAQLRSDAAIVRATDILTTLTS</sequence>
<dbReference type="Gene3D" id="1.25.40.20">
    <property type="entry name" value="Ankyrin repeat-containing domain"/>
    <property type="match status" value="1"/>
</dbReference>
<dbReference type="InterPro" id="IPR036770">
    <property type="entry name" value="Ankyrin_rpt-contain_sf"/>
</dbReference>
<feature type="compositionally biased region" description="Basic and acidic residues" evidence="1">
    <location>
        <begin position="15"/>
        <end position="25"/>
    </location>
</feature>
<comment type="caution">
    <text evidence="2">The sequence shown here is derived from an EMBL/GenBank/DDBJ whole genome shotgun (WGS) entry which is preliminary data.</text>
</comment>
<gene>
    <name evidence="2" type="ORF">SPIL2461_LOCUS10116</name>
</gene>
<organism evidence="2 3">
    <name type="scientific">Symbiodinium pilosum</name>
    <name type="common">Dinoflagellate</name>
    <dbReference type="NCBI Taxonomy" id="2952"/>
    <lineage>
        <taxon>Eukaryota</taxon>
        <taxon>Sar</taxon>
        <taxon>Alveolata</taxon>
        <taxon>Dinophyceae</taxon>
        <taxon>Suessiales</taxon>
        <taxon>Symbiodiniaceae</taxon>
        <taxon>Symbiodinium</taxon>
    </lineage>
</organism>
<proteinExistence type="predicted"/>
<feature type="region of interest" description="Disordered" evidence="1">
    <location>
        <begin position="1"/>
        <end position="66"/>
    </location>
</feature>
<evidence type="ECO:0000256" key="1">
    <source>
        <dbReference type="SAM" id="MobiDB-lite"/>
    </source>
</evidence>
<dbReference type="AlphaFoldDB" id="A0A812QYK3"/>
<dbReference type="EMBL" id="CAJNIZ010018447">
    <property type="protein sequence ID" value="CAE7410071.1"/>
    <property type="molecule type" value="Genomic_DNA"/>
</dbReference>
<dbReference type="SUPFAM" id="SSF48403">
    <property type="entry name" value="Ankyrin repeat"/>
    <property type="match status" value="1"/>
</dbReference>
<reference evidence="2" key="1">
    <citation type="submission" date="2021-02" db="EMBL/GenBank/DDBJ databases">
        <authorList>
            <person name="Dougan E. K."/>
            <person name="Rhodes N."/>
            <person name="Thang M."/>
            <person name="Chan C."/>
        </authorList>
    </citation>
    <scope>NUCLEOTIDE SEQUENCE</scope>
</reference>
<accession>A0A812QYK3</accession>
<dbReference type="OrthoDB" id="436192at2759"/>
<dbReference type="Proteomes" id="UP000649617">
    <property type="component" value="Unassembled WGS sequence"/>
</dbReference>
<keyword evidence="3" id="KW-1185">Reference proteome</keyword>
<evidence type="ECO:0000313" key="2">
    <source>
        <dbReference type="EMBL" id="CAE7410071.1"/>
    </source>
</evidence>
<evidence type="ECO:0000313" key="3">
    <source>
        <dbReference type="Proteomes" id="UP000649617"/>
    </source>
</evidence>
<protein>
    <submittedName>
        <fullName evidence="2">Uncharacterized protein</fullName>
    </submittedName>
</protein>